<evidence type="ECO:0000313" key="6">
    <source>
        <dbReference type="Proteomes" id="UP000768462"/>
    </source>
</evidence>
<dbReference type="PROSITE" id="PS51161">
    <property type="entry name" value="ATP_CONE"/>
    <property type="match status" value="1"/>
</dbReference>
<dbReference type="Proteomes" id="UP000768462">
    <property type="component" value="Unassembled WGS sequence"/>
</dbReference>
<dbReference type="GO" id="GO:0005524">
    <property type="term" value="F:ATP binding"/>
    <property type="evidence" value="ECO:0007669"/>
    <property type="project" value="UniProtKB-UniRule"/>
</dbReference>
<evidence type="ECO:0000256" key="1">
    <source>
        <dbReference type="ARBA" id="ARBA00022741"/>
    </source>
</evidence>
<keyword evidence="2 3" id="KW-0067">ATP-binding</keyword>
<protein>
    <recommendedName>
        <fullName evidence="4">ATP-cone domain-containing protein</fullName>
    </recommendedName>
</protein>
<evidence type="ECO:0000256" key="2">
    <source>
        <dbReference type="ARBA" id="ARBA00022840"/>
    </source>
</evidence>
<proteinExistence type="predicted"/>
<evidence type="ECO:0000313" key="5">
    <source>
        <dbReference type="EMBL" id="MBE6058939.1"/>
    </source>
</evidence>
<reference evidence="5" key="1">
    <citation type="submission" date="2019-04" db="EMBL/GenBank/DDBJ databases">
        <title>Evolution of Biomass-Degrading Anaerobic Consortia Revealed by Metagenomics.</title>
        <authorList>
            <person name="Peng X."/>
        </authorList>
    </citation>
    <scope>NUCLEOTIDE SEQUENCE</scope>
    <source>
        <strain evidence="5">SIG254</strain>
    </source>
</reference>
<name>A0A927W5W2_9CLOT</name>
<accession>A0A927W5W2</accession>
<dbReference type="AlphaFoldDB" id="A0A927W5W2"/>
<gene>
    <name evidence="5" type="ORF">E7215_02005</name>
</gene>
<dbReference type="EMBL" id="SVCM01000023">
    <property type="protein sequence ID" value="MBE6058939.1"/>
    <property type="molecule type" value="Genomic_DNA"/>
</dbReference>
<sequence length="87" mass="9726">MKFIKKNGNVVSFEPSKIKTSVENAGSDVDIQLNSKELELIVSDVESILISLSREITTGYEVRSIVVEALIKYGYKNIAKSYMLNIL</sequence>
<feature type="domain" description="ATP-cone" evidence="4">
    <location>
        <begin position="1"/>
        <end position="87"/>
    </location>
</feature>
<dbReference type="InterPro" id="IPR005144">
    <property type="entry name" value="ATP-cone_dom"/>
</dbReference>
<keyword evidence="1 3" id="KW-0547">Nucleotide-binding</keyword>
<dbReference type="Pfam" id="PF03477">
    <property type="entry name" value="ATP-cone"/>
    <property type="match status" value="1"/>
</dbReference>
<organism evidence="5 6">
    <name type="scientific">Clostridium sulfidigenes</name>
    <dbReference type="NCBI Taxonomy" id="318464"/>
    <lineage>
        <taxon>Bacteria</taxon>
        <taxon>Bacillati</taxon>
        <taxon>Bacillota</taxon>
        <taxon>Clostridia</taxon>
        <taxon>Eubacteriales</taxon>
        <taxon>Clostridiaceae</taxon>
        <taxon>Clostridium</taxon>
    </lineage>
</organism>
<evidence type="ECO:0000259" key="4">
    <source>
        <dbReference type="PROSITE" id="PS51161"/>
    </source>
</evidence>
<comment type="caution">
    <text evidence="5">The sequence shown here is derived from an EMBL/GenBank/DDBJ whole genome shotgun (WGS) entry which is preliminary data.</text>
</comment>
<evidence type="ECO:0000256" key="3">
    <source>
        <dbReference type="PROSITE-ProRule" id="PRU00492"/>
    </source>
</evidence>